<keyword evidence="2" id="KW-1185">Reference proteome</keyword>
<dbReference type="CDD" id="cd23767">
    <property type="entry name" value="IQCD"/>
    <property type="match status" value="1"/>
</dbReference>
<organism evidence="1 2">
    <name type="scientific">Cryptosporidium andersoni</name>
    <dbReference type="NCBI Taxonomy" id="117008"/>
    <lineage>
        <taxon>Eukaryota</taxon>
        <taxon>Sar</taxon>
        <taxon>Alveolata</taxon>
        <taxon>Apicomplexa</taxon>
        <taxon>Conoidasida</taxon>
        <taxon>Coccidia</taxon>
        <taxon>Eucoccidiorida</taxon>
        <taxon>Eimeriorina</taxon>
        <taxon>Cryptosporidiidae</taxon>
        <taxon>Cryptosporidium</taxon>
    </lineage>
</organism>
<dbReference type="Gene3D" id="1.20.5.190">
    <property type="match status" value="1"/>
</dbReference>
<dbReference type="RefSeq" id="XP_067066822.1">
    <property type="nucleotide sequence ID" value="XM_067214094.1"/>
</dbReference>
<dbReference type="OrthoDB" id="338227at2759"/>
<comment type="caution">
    <text evidence="1">The sequence shown here is derived from an EMBL/GenBank/DDBJ whole genome shotgun (WGS) entry which is preliminary data.</text>
</comment>
<gene>
    <name evidence="1" type="ORF">cand_038730</name>
</gene>
<dbReference type="SMART" id="SM00015">
    <property type="entry name" value="IQ"/>
    <property type="match status" value="2"/>
</dbReference>
<dbReference type="EMBL" id="LRBS01000121">
    <property type="protein sequence ID" value="OII71632.1"/>
    <property type="molecule type" value="Genomic_DNA"/>
</dbReference>
<protein>
    <submittedName>
        <fullName evidence="1">IQ calmodulin-binding motif family protein</fullName>
    </submittedName>
</protein>
<proteinExistence type="predicted"/>
<dbReference type="InterPro" id="IPR027417">
    <property type="entry name" value="P-loop_NTPase"/>
</dbReference>
<name>A0A1J4MBN1_9CRYT</name>
<sequence>MNSKFHLRNTRNDLQQRPPIQYHKGIVQPVILSNNQFMPTLNKQLYSINGTGPCNNILLSGESKILDNKPNYQYNGNLSNIQRNLNGIIYYSVQSGSIAYGRRPHYNSNVIYSQPSINNHTKNNPRITTLSTHKVSDNKITNKEQRVVNNTVTEPSLTRETSPISSMEYIRSSTDPNNKKSKQCNSIVEENPKYILDKPIYISNSSNLGKIILPSIEILSEIQNPTIKQTKLEYSSFGLPELYYSNGTAFKYNIQSFLMIRFQFLLHLAAIVIQCYYRRYKCMKDYKIKMLGPLNILNSSAKQIQACWRGFLTRFGGIMYQNWISCSDLQNKFTNRIIYDLKKSNYDSLNNSDILNISKKKNNSSEFSNRIEYNWTLLHQKYMLSIIYNRNKSASKIQKYWRDVYIMDYEISKAILIESILSARLLAAQVINKYILGIITRKAIDKYYRIAQINWPWNIHKIDSIYIISSHSYPPWKVPHKMWFDKNKQCFTYSLFLPIGTYQIAFKIIYNNNNNNNNNIHEDLKKYKKLIDCSQSTQISNKQNSLMLSTNIQCNSTLEIIKHPEFKFVNLIHITDKNPSTFKYLRDNICPILKRIHLKQNSNWEQVDNIDNKIDEIQENLNISKEFLIDNYTDKCILNSHNELFSQSIDFNDNFEIFTPRQLIDTDEKYKTNLLQNFELNTPDSLTHSSSTMAGHTPNNIDSCKSEHNKLLSEDDYSEGDLINILNQLFLNDDN</sequence>
<reference evidence="1 2" key="1">
    <citation type="submission" date="2016-10" db="EMBL/GenBank/DDBJ databases">
        <title>Reductive evolution of mitochondrial metabolism and differential evolution of invasion-related proteins in Cryptosporidium.</title>
        <authorList>
            <person name="Liu S."/>
            <person name="Roellig D.M."/>
            <person name="Guo Y."/>
            <person name="Li N."/>
            <person name="Frace M.A."/>
            <person name="Tang K."/>
            <person name="Zhang L."/>
            <person name="Feng Y."/>
            <person name="Xiao L."/>
        </authorList>
    </citation>
    <scope>NUCLEOTIDE SEQUENCE [LARGE SCALE GENOMIC DNA]</scope>
    <source>
        <strain evidence="1">30847</strain>
    </source>
</reference>
<dbReference type="AlphaFoldDB" id="A0A1J4MBN1"/>
<dbReference type="SUPFAM" id="SSF52540">
    <property type="entry name" value="P-loop containing nucleoside triphosphate hydrolases"/>
    <property type="match status" value="1"/>
</dbReference>
<dbReference type="Proteomes" id="UP000186804">
    <property type="component" value="Unassembled WGS sequence"/>
</dbReference>
<dbReference type="Pfam" id="PF00612">
    <property type="entry name" value="IQ"/>
    <property type="match status" value="2"/>
</dbReference>
<dbReference type="VEuPathDB" id="CryptoDB:cand_038730"/>
<dbReference type="GeneID" id="92368057"/>
<evidence type="ECO:0000313" key="2">
    <source>
        <dbReference type="Proteomes" id="UP000186804"/>
    </source>
</evidence>
<evidence type="ECO:0000313" key="1">
    <source>
        <dbReference type="EMBL" id="OII71632.1"/>
    </source>
</evidence>
<dbReference type="InterPro" id="IPR000048">
    <property type="entry name" value="IQ_motif_EF-hand-BS"/>
</dbReference>
<accession>A0A1J4MBN1</accession>